<proteinExistence type="predicted"/>
<accession>A0ABS1U5H5</accession>
<dbReference type="EMBL" id="JAETWB010000009">
    <property type="protein sequence ID" value="MBL6079913.1"/>
    <property type="molecule type" value="Genomic_DNA"/>
</dbReference>
<evidence type="ECO:0000256" key="1">
    <source>
        <dbReference type="SAM" id="SignalP"/>
    </source>
</evidence>
<gene>
    <name evidence="2" type="ORF">JMJ56_17985</name>
</gene>
<reference evidence="2 3" key="1">
    <citation type="submission" date="2021-01" db="EMBL/GenBank/DDBJ databases">
        <title>Belnapia mucosa sp. nov. and Belnapia arida sp. nov., isolated from the Tabernas Desert (Almeria, Spain).</title>
        <authorList>
            <person name="Molina-Menor E."/>
            <person name="Vidal-Verdu A."/>
            <person name="Calonge A."/>
            <person name="Satari L."/>
            <person name="Pereto J."/>
            <person name="Porcar M."/>
        </authorList>
    </citation>
    <scope>NUCLEOTIDE SEQUENCE [LARGE SCALE GENOMIC DNA]</scope>
    <source>
        <strain evidence="2 3">T18</strain>
    </source>
</reference>
<evidence type="ECO:0000313" key="2">
    <source>
        <dbReference type="EMBL" id="MBL6079913.1"/>
    </source>
</evidence>
<evidence type="ECO:0000313" key="3">
    <source>
        <dbReference type="Proteomes" id="UP000660885"/>
    </source>
</evidence>
<dbReference type="PROSITE" id="PS51257">
    <property type="entry name" value="PROKAR_LIPOPROTEIN"/>
    <property type="match status" value="1"/>
</dbReference>
<keyword evidence="3" id="KW-1185">Reference proteome</keyword>
<comment type="caution">
    <text evidence="2">The sequence shown here is derived from an EMBL/GenBank/DDBJ whole genome shotgun (WGS) entry which is preliminary data.</text>
</comment>
<organism evidence="2 3">
    <name type="scientific">Belnapia arida</name>
    <dbReference type="NCBI Taxonomy" id="2804533"/>
    <lineage>
        <taxon>Bacteria</taxon>
        <taxon>Pseudomonadati</taxon>
        <taxon>Pseudomonadota</taxon>
        <taxon>Alphaproteobacteria</taxon>
        <taxon>Acetobacterales</taxon>
        <taxon>Roseomonadaceae</taxon>
        <taxon>Belnapia</taxon>
    </lineage>
</organism>
<protein>
    <submittedName>
        <fullName evidence="2">Uncharacterized protein</fullName>
    </submittedName>
</protein>
<dbReference type="RefSeq" id="WP_202833150.1">
    <property type="nucleotide sequence ID" value="NZ_JAETWB010000009.1"/>
</dbReference>
<feature type="chain" id="PRO_5046463583" evidence="1">
    <location>
        <begin position="23"/>
        <end position="113"/>
    </location>
</feature>
<sequence length="113" mass="12208">MFRRYALSLALLGALAAGQASAQGCDTSIEVVNNSGAQVDELYFNPTSNSNWGRDRLGENVLTAGRKVSFRPGRGGNYDFRVVWNGGREAEIRSVDICQVSRIVVGRGSLLAE</sequence>
<name>A0ABS1U5H5_9PROT</name>
<keyword evidence="1" id="KW-0732">Signal</keyword>
<feature type="signal peptide" evidence="1">
    <location>
        <begin position="1"/>
        <end position="22"/>
    </location>
</feature>
<dbReference type="Proteomes" id="UP000660885">
    <property type="component" value="Unassembled WGS sequence"/>
</dbReference>